<keyword evidence="1" id="KW-0472">Membrane</keyword>
<feature type="transmembrane region" description="Helical" evidence="1">
    <location>
        <begin position="27"/>
        <end position="55"/>
    </location>
</feature>
<proteinExistence type="predicted"/>
<feature type="transmembrane region" description="Helical" evidence="1">
    <location>
        <begin position="67"/>
        <end position="84"/>
    </location>
</feature>
<feature type="non-terminal residue" evidence="2">
    <location>
        <position position="170"/>
    </location>
</feature>
<reference evidence="2" key="1">
    <citation type="submission" date="2018-05" db="EMBL/GenBank/DDBJ databases">
        <authorList>
            <person name="Lanie J.A."/>
            <person name="Ng W.-L."/>
            <person name="Kazmierczak K.M."/>
            <person name="Andrzejewski T.M."/>
            <person name="Davidsen T.M."/>
            <person name="Wayne K.J."/>
            <person name="Tettelin H."/>
            <person name="Glass J.I."/>
            <person name="Rusch D."/>
            <person name="Podicherti R."/>
            <person name="Tsui H.-C.T."/>
            <person name="Winkler M.E."/>
        </authorList>
    </citation>
    <scope>NUCLEOTIDE SEQUENCE</scope>
</reference>
<dbReference type="EMBL" id="UINC01128025">
    <property type="protein sequence ID" value="SVD07523.1"/>
    <property type="molecule type" value="Genomic_DNA"/>
</dbReference>
<sequence>MLILLGIALTSFSLLMGLRYGSRGALPLAGLLCLSAASFMGPAFGLAPIMGLIAVLRMEQKESYGRVVAMACTPAVGLSLWQLIQARDPMHREERSAAVLEQFQALGLAVEDGGKALHAMVDAVLRVQPAIELVSLLLTFVLAYRLSQTMAHRFELELPAPLPLPLWRPW</sequence>
<protein>
    <submittedName>
        <fullName evidence="2">Uncharacterized protein</fullName>
    </submittedName>
</protein>
<feature type="transmembrane region" description="Helical" evidence="1">
    <location>
        <begin position="127"/>
        <end position="146"/>
    </location>
</feature>
<gene>
    <name evidence="2" type="ORF">METZ01_LOCUS360377</name>
</gene>
<evidence type="ECO:0000256" key="1">
    <source>
        <dbReference type="SAM" id="Phobius"/>
    </source>
</evidence>
<evidence type="ECO:0000313" key="2">
    <source>
        <dbReference type="EMBL" id="SVD07523.1"/>
    </source>
</evidence>
<organism evidence="2">
    <name type="scientific">marine metagenome</name>
    <dbReference type="NCBI Taxonomy" id="408172"/>
    <lineage>
        <taxon>unclassified sequences</taxon>
        <taxon>metagenomes</taxon>
        <taxon>ecological metagenomes</taxon>
    </lineage>
</organism>
<keyword evidence="1" id="KW-1133">Transmembrane helix</keyword>
<name>A0A382SCD5_9ZZZZ</name>
<dbReference type="AlphaFoldDB" id="A0A382SCD5"/>
<accession>A0A382SCD5</accession>
<keyword evidence="1" id="KW-0812">Transmembrane</keyword>